<evidence type="ECO:0000313" key="7">
    <source>
        <dbReference type="Proteomes" id="UP001327027"/>
    </source>
</evidence>
<feature type="transmembrane region" description="Helical" evidence="5">
    <location>
        <begin position="404"/>
        <end position="420"/>
    </location>
</feature>
<evidence type="ECO:0000256" key="5">
    <source>
        <dbReference type="SAM" id="Phobius"/>
    </source>
</evidence>
<feature type="transmembrane region" description="Helical" evidence="5">
    <location>
        <begin position="222"/>
        <end position="242"/>
    </location>
</feature>
<dbReference type="Gene3D" id="1.20.1740.10">
    <property type="entry name" value="Amino acid/polyamine transporter I"/>
    <property type="match status" value="1"/>
</dbReference>
<evidence type="ECO:0000313" key="6">
    <source>
        <dbReference type="EMBL" id="MEB3346465.1"/>
    </source>
</evidence>
<feature type="transmembrane region" description="Helical" evidence="5">
    <location>
        <begin position="342"/>
        <end position="364"/>
    </location>
</feature>
<feature type="transmembrane region" description="Helical" evidence="5">
    <location>
        <begin position="317"/>
        <end position="336"/>
    </location>
</feature>
<comment type="subcellular location">
    <subcellularLocation>
        <location evidence="1">Membrane</location>
        <topology evidence="1">Multi-pass membrane protein</topology>
    </subcellularLocation>
</comment>
<keyword evidence="2 5" id="KW-0812">Transmembrane</keyword>
<comment type="caution">
    <text evidence="6">The sequence shown here is derived from an EMBL/GenBank/DDBJ whole genome shotgun (WGS) entry which is preliminary data.</text>
</comment>
<proteinExistence type="predicted"/>
<reference evidence="6 7" key="1">
    <citation type="journal article" date="2013" name="Int. J. Syst. Evol. Microbiol.">
        <title>Aquimarina gracilis sp. nov., isolated from the gut microflora of a mussel, Mytilus coruscus, and emended description of Aquimarina spongiae.</title>
        <authorList>
            <person name="Park S.C."/>
            <person name="Choe H.N."/>
            <person name="Baik K.S."/>
            <person name="Seong C.N."/>
        </authorList>
    </citation>
    <scope>NUCLEOTIDE SEQUENCE [LARGE SCALE GENOMIC DNA]</scope>
    <source>
        <strain evidence="6 7">PSC32</strain>
    </source>
</reference>
<feature type="transmembrane region" description="Helical" evidence="5">
    <location>
        <begin position="82"/>
        <end position="108"/>
    </location>
</feature>
<evidence type="ECO:0000256" key="4">
    <source>
        <dbReference type="ARBA" id="ARBA00023136"/>
    </source>
</evidence>
<organism evidence="6 7">
    <name type="scientific">Aquimarina gracilis</name>
    <dbReference type="NCBI Taxonomy" id="874422"/>
    <lineage>
        <taxon>Bacteria</taxon>
        <taxon>Pseudomonadati</taxon>
        <taxon>Bacteroidota</taxon>
        <taxon>Flavobacteriia</taxon>
        <taxon>Flavobacteriales</taxon>
        <taxon>Flavobacteriaceae</taxon>
        <taxon>Aquimarina</taxon>
    </lineage>
</organism>
<protein>
    <submittedName>
        <fullName evidence="6">APC family permease</fullName>
    </submittedName>
</protein>
<accession>A0ABU5ZX54</accession>
<feature type="transmembrane region" description="Helical" evidence="5">
    <location>
        <begin position="12"/>
        <end position="32"/>
    </location>
</feature>
<evidence type="ECO:0000256" key="1">
    <source>
        <dbReference type="ARBA" id="ARBA00004141"/>
    </source>
</evidence>
<dbReference type="Pfam" id="PF13520">
    <property type="entry name" value="AA_permease_2"/>
    <property type="match status" value="1"/>
</dbReference>
<dbReference type="EMBL" id="JAYKLX010000006">
    <property type="protein sequence ID" value="MEB3346465.1"/>
    <property type="molecule type" value="Genomic_DNA"/>
</dbReference>
<dbReference type="InterPro" id="IPR002293">
    <property type="entry name" value="AA/rel_permease1"/>
</dbReference>
<dbReference type="Proteomes" id="UP001327027">
    <property type="component" value="Unassembled WGS sequence"/>
</dbReference>
<feature type="transmembrane region" description="Helical" evidence="5">
    <location>
        <begin position="273"/>
        <end position="296"/>
    </location>
</feature>
<feature type="transmembrane region" description="Helical" evidence="5">
    <location>
        <begin position="147"/>
        <end position="165"/>
    </location>
</feature>
<evidence type="ECO:0000256" key="2">
    <source>
        <dbReference type="ARBA" id="ARBA00022692"/>
    </source>
</evidence>
<dbReference type="PANTHER" id="PTHR11785">
    <property type="entry name" value="AMINO ACID TRANSPORTER"/>
    <property type="match status" value="1"/>
</dbReference>
<feature type="transmembrane region" description="Helical" evidence="5">
    <location>
        <begin position="38"/>
        <end position="61"/>
    </location>
</feature>
<evidence type="ECO:0000256" key="3">
    <source>
        <dbReference type="ARBA" id="ARBA00022989"/>
    </source>
</evidence>
<dbReference type="InterPro" id="IPR050598">
    <property type="entry name" value="AminoAcid_Transporter"/>
</dbReference>
<dbReference type="PANTHER" id="PTHR11785:SF512">
    <property type="entry name" value="SOBREMESA, ISOFORM B"/>
    <property type="match status" value="1"/>
</dbReference>
<dbReference type="PIRSF" id="PIRSF006060">
    <property type="entry name" value="AA_transporter"/>
    <property type="match status" value="1"/>
</dbReference>
<feature type="transmembrane region" description="Helical" evidence="5">
    <location>
        <begin position="114"/>
        <end position="135"/>
    </location>
</feature>
<dbReference type="RefSeq" id="WP_324180494.1">
    <property type="nucleotide sequence ID" value="NZ_BAABAW010000006.1"/>
</dbReference>
<feature type="transmembrane region" description="Helical" evidence="5">
    <location>
        <begin position="185"/>
        <end position="210"/>
    </location>
</feature>
<keyword evidence="4 5" id="KW-0472">Membrane</keyword>
<keyword evidence="3 5" id="KW-1133">Transmembrane helix</keyword>
<feature type="transmembrane region" description="Helical" evidence="5">
    <location>
        <begin position="376"/>
        <end position="398"/>
    </location>
</feature>
<sequence length="433" mass="47611">MKHKISWKTASAIVIANMIGTGVFTSLGFQLVDIKNTWSILLLWILGAVMAVCGALTYAELGTKLKRSGGEYHFLTQTYSPLLGYLSGWASLTIGFAAPIALAAIAAGSYTERYLGIDSKAIAVVLILLVSFVHTHDLRRSSIFQNITTSFKLLVILFFILVGFWEPGSITTALDWSSGWKQEILLPSFAVSLIYVTYSYSGWNAAAYIIDDIKDVNRNLPIALLGGSILVGLLYVLLQVVFLKQAPLELLSGKIEIGQIVATQIFGDVGGKIISLLISIMLVSSISAMTWVGPRVTKAMADDYRLWSFLKKTNKNNIPSSAIGLQAIIAVIMVSTGTFDQILTYSGFILQLFVALTVFGLFFIRKKQHIKGFKSPLFPIPQIVFSVISLWILAFLIIEQPKESLIGILILLIGIFTYYFDTETINTNNPDPK</sequence>
<keyword evidence="7" id="KW-1185">Reference proteome</keyword>
<name>A0ABU5ZX54_9FLAO</name>
<gene>
    <name evidence="6" type="ORF">U6A24_13390</name>
</gene>